<name>A0A366D6D9_9NOCA</name>
<reference evidence="2 3" key="1">
    <citation type="submission" date="2018-06" db="EMBL/GenBank/DDBJ databases">
        <title>Genomic Encyclopedia of Type Strains, Phase IV (KMG-IV): sequencing the most valuable type-strain genomes for metagenomic binning, comparative biology and taxonomic classification.</title>
        <authorList>
            <person name="Goeker M."/>
        </authorList>
    </citation>
    <scope>NUCLEOTIDE SEQUENCE [LARGE SCALE GENOMIC DNA]</scope>
    <source>
        <strain evidence="2 3">DSM 44599</strain>
    </source>
</reference>
<organism evidence="2 3">
    <name type="scientific">Nocardia puris</name>
    <dbReference type="NCBI Taxonomy" id="208602"/>
    <lineage>
        <taxon>Bacteria</taxon>
        <taxon>Bacillati</taxon>
        <taxon>Actinomycetota</taxon>
        <taxon>Actinomycetes</taxon>
        <taxon>Mycobacteriales</taxon>
        <taxon>Nocardiaceae</taxon>
        <taxon>Nocardia</taxon>
    </lineage>
</organism>
<sequence length="198" mass="20627">MFDAAAIAGYLAAALGGAGSRWVDENLDRAFGALTELVTAKLGGRAVADLARNTDSVSARARVAAALEEAAEDDPDFARDISELRTRLDELTGQVTIEGQNTFGQLVIGSGTNVGRDNTVTTITTNGAPHPDDFSAAPMWTKACLWVGGFIAAVGWFIGFAAISTQSSHQDFTSGFVVFAIGGVVMAVGELGARTTRR</sequence>
<evidence type="ECO:0000313" key="2">
    <source>
        <dbReference type="EMBL" id="RBO85612.1"/>
    </source>
</evidence>
<keyword evidence="3" id="KW-1185">Reference proteome</keyword>
<dbReference type="Proteomes" id="UP000252586">
    <property type="component" value="Unassembled WGS sequence"/>
</dbReference>
<accession>A0A366D6D9</accession>
<dbReference type="EMBL" id="QNRE01000014">
    <property type="protein sequence ID" value="RBO85612.1"/>
    <property type="molecule type" value="Genomic_DNA"/>
</dbReference>
<keyword evidence="1" id="KW-1133">Transmembrane helix</keyword>
<gene>
    <name evidence="2" type="ORF">DFR74_114155</name>
</gene>
<feature type="transmembrane region" description="Helical" evidence="1">
    <location>
        <begin position="175"/>
        <end position="193"/>
    </location>
</feature>
<comment type="caution">
    <text evidence="2">The sequence shown here is derived from an EMBL/GenBank/DDBJ whole genome shotgun (WGS) entry which is preliminary data.</text>
</comment>
<dbReference type="AlphaFoldDB" id="A0A366D6D9"/>
<proteinExistence type="predicted"/>
<evidence type="ECO:0000313" key="3">
    <source>
        <dbReference type="Proteomes" id="UP000252586"/>
    </source>
</evidence>
<keyword evidence="1" id="KW-0812">Transmembrane</keyword>
<feature type="transmembrane region" description="Helical" evidence="1">
    <location>
        <begin position="143"/>
        <end position="163"/>
    </location>
</feature>
<keyword evidence="1" id="KW-0472">Membrane</keyword>
<evidence type="ECO:0000256" key="1">
    <source>
        <dbReference type="SAM" id="Phobius"/>
    </source>
</evidence>
<protein>
    <submittedName>
        <fullName evidence="2">Uncharacterized protein</fullName>
    </submittedName>
</protein>